<reference evidence="5 6" key="1">
    <citation type="journal article" date="2015" name="Genome Announc.">
        <title>Expanding the biotechnology potential of lactobacilli through comparative genomics of 213 strains and associated genera.</title>
        <authorList>
            <person name="Sun Z."/>
            <person name="Harris H.M."/>
            <person name="McCann A."/>
            <person name="Guo C."/>
            <person name="Argimon S."/>
            <person name="Zhang W."/>
            <person name="Yang X."/>
            <person name="Jeffery I.B."/>
            <person name="Cooney J.C."/>
            <person name="Kagawa T.F."/>
            <person name="Liu W."/>
            <person name="Song Y."/>
            <person name="Salvetti E."/>
            <person name="Wrobel A."/>
            <person name="Rasinkangas P."/>
            <person name="Parkhill J."/>
            <person name="Rea M.C."/>
            <person name="O'Sullivan O."/>
            <person name="Ritari J."/>
            <person name="Douillard F.P."/>
            <person name="Paul Ross R."/>
            <person name="Yang R."/>
            <person name="Briner A.E."/>
            <person name="Felis G.E."/>
            <person name="de Vos W.M."/>
            <person name="Barrangou R."/>
            <person name="Klaenhammer T.R."/>
            <person name="Caufield P.W."/>
            <person name="Cui Y."/>
            <person name="Zhang H."/>
            <person name="O'Toole P.W."/>
        </authorList>
    </citation>
    <scope>NUCLEOTIDE SEQUENCE [LARGE SCALE GENOMIC DNA]</scope>
    <source>
        <strain evidence="5 6">DSM 13961</strain>
    </source>
</reference>
<dbReference type="SUPFAM" id="SSF52833">
    <property type="entry name" value="Thioredoxin-like"/>
    <property type="match status" value="1"/>
</dbReference>
<sequence>MKIETKKGGRAMEPIYNFKETEMNGGIINFRDYQGKVLLIVNTASKCGLAPQLESIEKLYNKYRDQGLEVLGLPSNQFHQELDSDEETSDFCQMHYGVTFPMTRKVIVNGLDEDPLFTYLKDQSGKGRIKWNFTKFLINKEGILLKRFAPITKPEKMESLIIDALKK</sequence>
<proteinExistence type="inferred from homology"/>
<dbReference type="EMBL" id="AZDH01000020">
    <property type="protein sequence ID" value="KRK50553.1"/>
    <property type="molecule type" value="Genomic_DNA"/>
</dbReference>
<comment type="similarity">
    <text evidence="1 4">Belongs to the glutathione peroxidase family.</text>
</comment>
<comment type="caution">
    <text evidence="5">The sequence shown here is derived from an EMBL/GenBank/DDBJ whole genome shotgun (WGS) entry which is preliminary data.</text>
</comment>
<name>A0ABR5NRF9_9LACO</name>
<dbReference type="CDD" id="cd00340">
    <property type="entry name" value="GSH_Peroxidase"/>
    <property type="match status" value="1"/>
</dbReference>
<evidence type="ECO:0000256" key="3">
    <source>
        <dbReference type="ARBA" id="ARBA00023002"/>
    </source>
</evidence>
<evidence type="ECO:0000256" key="4">
    <source>
        <dbReference type="RuleBase" id="RU000499"/>
    </source>
</evidence>
<evidence type="ECO:0000313" key="5">
    <source>
        <dbReference type="EMBL" id="KRK50553.1"/>
    </source>
</evidence>
<dbReference type="InterPro" id="IPR000889">
    <property type="entry name" value="Glutathione_peroxidase"/>
</dbReference>
<dbReference type="PROSITE" id="PS51355">
    <property type="entry name" value="GLUTATHIONE_PEROXID_3"/>
    <property type="match status" value="1"/>
</dbReference>
<dbReference type="GO" id="GO:0004601">
    <property type="term" value="F:peroxidase activity"/>
    <property type="evidence" value="ECO:0007669"/>
    <property type="project" value="UniProtKB-KW"/>
</dbReference>
<gene>
    <name evidence="5" type="ORF">FC97_GL001478</name>
</gene>
<keyword evidence="3 4" id="KW-0560">Oxidoreductase</keyword>
<dbReference type="InterPro" id="IPR029759">
    <property type="entry name" value="GPX_AS"/>
</dbReference>
<evidence type="ECO:0000256" key="1">
    <source>
        <dbReference type="ARBA" id="ARBA00006926"/>
    </source>
</evidence>
<dbReference type="InterPro" id="IPR036249">
    <property type="entry name" value="Thioredoxin-like_sf"/>
</dbReference>
<keyword evidence="2 4" id="KW-0575">Peroxidase</keyword>
<evidence type="ECO:0000256" key="2">
    <source>
        <dbReference type="ARBA" id="ARBA00022559"/>
    </source>
</evidence>
<dbReference type="PIRSF" id="PIRSF000303">
    <property type="entry name" value="Glutathion_perox"/>
    <property type="match status" value="1"/>
</dbReference>
<evidence type="ECO:0000313" key="6">
    <source>
        <dbReference type="Proteomes" id="UP000051499"/>
    </source>
</evidence>
<dbReference type="PANTHER" id="PTHR11592">
    <property type="entry name" value="GLUTATHIONE PEROXIDASE"/>
    <property type="match status" value="1"/>
</dbReference>
<dbReference type="Gene3D" id="3.40.30.10">
    <property type="entry name" value="Glutaredoxin"/>
    <property type="match status" value="1"/>
</dbReference>
<organism evidence="5 6">
    <name type="scientific">Companilactobacillus kimchii DSM 13961 = JCM 10707</name>
    <dbReference type="NCBI Taxonomy" id="1423765"/>
    <lineage>
        <taxon>Bacteria</taxon>
        <taxon>Bacillati</taxon>
        <taxon>Bacillota</taxon>
        <taxon>Bacilli</taxon>
        <taxon>Lactobacillales</taxon>
        <taxon>Lactobacillaceae</taxon>
        <taxon>Companilactobacillus</taxon>
        <taxon>Companilactobacillus kimchii</taxon>
    </lineage>
</organism>
<protein>
    <recommendedName>
        <fullName evidence="4">Glutathione peroxidase</fullName>
    </recommendedName>
</protein>
<dbReference type="Proteomes" id="UP000051499">
    <property type="component" value="Unassembled WGS sequence"/>
</dbReference>
<dbReference type="PRINTS" id="PR01011">
    <property type="entry name" value="GLUTPROXDASE"/>
</dbReference>
<dbReference type="PROSITE" id="PS00460">
    <property type="entry name" value="GLUTATHIONE_PEROXID_1"/>
    <property type="match status" value="1"/>
</dbReference>
<dbReference type="PANTHER" id="PTHR11592:SF78">
    <property type="entry name" value="GLUTATHIONE PEROXIDASE"/>
    <property type="match status" value="1"/>
</dbReference>
<keyword evidence="6" id="KW-1185">Reference proteome</keyword>
<accession>A0ABR5NRF9</accession>
<dbReference type="Pfam" id="PF00255">
    <property type="entry name" value="GSHPx"/>
    <property type="match status" value="1"/>
</dbReference>